<dbReference type="RefSeq" id="WP_082866523.1">
    <property type="nucleotide sequence ID" value="NZ_BMIY01000009.1"/>
</dbReference>
<organism evidence="1 2">
    <name type="scientific">Pseudohongiella nitratireducens</name>
    <dbReference type="NCBI Taxonomy" id="1768907"/>
    <lineage>
        <taxon>Bacteria</taxon>
        <taxon>Pseudomonadati</taxon>
        <taxon>Pseudomonadota</taxon>
        <taxon>Gammaproteobacteria</taxon>
        <taxon>Pseudomonadales</taxon>
        <taxon>Pseudohongiellaceae</taxon>
        <taxon>Pseudohongiella</taxon>
    </lineage>
</organism>
<proteinExistence type="predicted"/>
<protein>
    <submittedName>
        <fullName evidence="1">Pilin family protein</fullName>
    </submittedName>
</protein>
<keyword evidence="2" id="KW-1185">Reference proteome</keyword>
<accession>A0A916QM30</accession>
<dbReference type="AlphaFoldDB" id="A0A916QM30"/>
<dbReference type="Pfam" id="PF07963">
    <property type="entry name" value="N_methyl"/>
    <property type="match status" value="1"/>
</dbReference>
<dbReference type="NCBIfam" id="TIGR02532">
    <property type="entry name" value="IV_pilin_GFxxxE"/>
    <property type="match status" value="1"/>
</dbReference>
<dbReference type="InterPro" id="IPR012902">
    <property type="entry name" value="N_methyl_site"/>
</dbReference>
<evidence type="ECO:0000313" key="1">
    <source>
        <dbReference type="EMBL" id="GFZ78913.1"/>
    </source>
</evidence>
<reference evidence="1" key="1">
    <citation type="journal article" date="2014" name="Int. J. Syst. Evol. Microbiol.">
        <title>Complete genome sequence of Corynebacterium casei LMG S-19264T (=DSM 44701T), isolated from a smear-ripened cheese.</title>
        <authorList>
            <consortium name="US DOE Joint Genome Institute (JGI-PGF)"/>
            <person name="Walter F."/>
            <person name="Albersmeier A."/>
            <person name="Kalinowski J."/>
            <person name="Ruckert C."/>
        </authorList>
    </citation>
    <scope>NUCLEOTIDE SEQUENCE</scope>
    <source>
        <strain evidence="1">CGMCC 1.15425</strain>
    </source>
</reference>
<sequence>MRVQSSIKLTMSGFTLMEVMMVVAIVGILAAVALPSYQSYADRAAYADVVSAAVPARTEVDLCVQIRGADECNAIPAQPGWSVSEMVNNVSIDMEDENFLVTVVPSDTRAGIDGEDTYVLRGVPQGGSLQWGVDEASGCLAASLC</sequence>
<name>A0A916QM30_9GAMM</name>
<dbReference type="InterPro" id="IPR045584">
    <property type="entry name" value="Pilin-like"/>
</dbReference>
<dbReference type="SUPFAM" id="SSF54523">
    <property type="entry name" value="Pili subunits"/>
    <property type="match status" value="1"/>
</dbReference>
<dbReference type="Gene3D" id="3.30.700.10">
    <property type="entry name" value="Glycoprotein, Type 4 Pilin"/>
    <property type="match status" value="1"/>
</dbReference>
<comment type="caution">
    <text evidence="1">The sequence shown here is derived from an EMBL/GenBank/DDBJ whole genome shotgun (WGS) entry which is preliminary data.</text>
</comment>
<reference evidence="1" key="2">
    <citation type="submission" date="2020-09" db="EMBL/GenBank/DDBJ databases">
        <authorList>
            <person name="Sun Q."/>
            <person name="Zhou Y."/>
        </authorList>
    </citation>
    <scope>NUCLEOTIDE SEQUENCE</scope>
    <source>
        <strain evidence="1">CGMCC 1.15425</strain>
    </source>
</reference>
<dbReference type="Proteomes" id="UP000627715">
    <property type="component" value="Unassembled WGS sequence"/>
</dbReference>
<gene>
    <name evidence="1" type="ORF">GCM10011403_22580</name>
</gene>
<dbReference type="EMBL" id="BMIY01000009">
    <property type="protein sequence ID" value="GFZ78913.1"/>
    <property type="molecule type" value="Genomic_DNA"/>
</dbReference>
<evidence type="ECO:0000313" key="2">
    <source>
        <dbReference type="Proteomes" id="UP000627715"/>
    </source>
</evidence>